<reference evidence="2" key="1">
    <citation type="journal article" date="2019" name="Int. J. Syst. Evol. Microbiol.">
        <title>The Global Catalogue of Microorganisms (GCM) 10K type strain sequencing project: providing services to taxonomists for standard genome sequencing and annotation.</title>
        <authorList>
            <consortium name="The Broad Institute Genomics Platform"/>
            <consortium name="The Broad Institute Genome Sequencing Center for Infectious Disease"/>
            <person name="Wu L."/>
            <person name="Ma J."/>
        </authorList>
    </citation>
    <scope>NUCLEOTIDE SEQUENCE [LARGE SCALE GENOMIC DNA]</scope>
    <source>
        <strain evidence="2">CCUG 59129</strain>
    </source>
</reference>
<protein>
    <recommendedName>
        <fullName evidence="3">DUF1232 domain-containing protein</fullName>
    </recommendedName>
</protein>
<evidence type="ECO:0000313" key="2">
    <source>
        <dbReference type="Proteomes" id="UP001596989"/>
    </source>
</evidence>
<gene>
    <name evidence="1" type="ORF">ACFQ2I_03985</name>
</gene>
<proteinExistence type="predicted"/>
<accession>A0ABW3HM41</accession>
<evidence type="ECO:0008006" key="3">
    <source>
        <dbReference type="Google" id="ProtNLM"/>
    </source>
</evidence>
<dbReference type="EMBL" id="JBHTJZ010000005">
    <property type="protein sequence ID" value="MFD0958541.1"/>
    <property type="molecule type" value="Genomic_DNA"/>
</dbReference>
<comment type="caution">
    <text evidence="1">The sequence shown here is derived from an EMBL/GenBank/DDBJ whole genome shotgun (WGS) entry which is preliminary data.</text>
</comment>
<keyword evidence="2" id="KW-1185">Reference proteome</keyword>
<dbReference type="RefSeq" id="WP_377562328.1">
    <property type="nucleotide sequence ID" value="NZ_JBHTJZ010000005.1"/>
</dbReference>
<evidence type="ECO:0000313" key="1">
    <source>
        <dbReference type="EMBL" id="MFD0958541.1"/>
    </source>
</evidence>
<sequence length="77" mass="9032">MRKLLTLRHWRATFALIFRVLRSKDVSLADKLLFGVPVIVYWVMPDALPMLPVDDIAVTMIIAEWFARRMGKKYNIL</sequence>
<dbReference type="Proteomes" id="UP001596989">
    <property type="component" value="Unassembled WGS sequence"/>
</dbReference>
<organism evidence="1 2">
    <name type="scientific">Paenibacillus chungangensis</name>
    <dbReference type="NCBI Taxonomy" id="696535"/>
    <lineage>
        <taxon>Bacteria</taxon>
        <taxon>Bacillati</taxon>
        <taxon>Bacillota</taxon>
        <taxon>Bacilli</taxon>
        <taxon>Bacillales</taxon>
        <taxon>Paenibacillaceae</taxon>
        <taxon>Paenibacillus</taxon>
    </lineage>
</organism>
<name>A0ABW3HM41_9BACL</name>